<dbReference type="InParanoid" id="F0VGX7"/>
<proteinExistence type="predicted"/>
<feature type="compositionally biased region" description="Polar residues" evidence="1">
    <location>
        <begin position="111"/>
        <end position="127"/>
    </location>
</feature>
<keyword evidence="2" id="KW-0812">Transmembrane</keyword>
<feature type="compositionally biased region" description="Basic and acidic residues" evidence="1">
    <location>
        <begin position="221"/>
        <end position="239"/>
    </location>
</feature>
<reference evidence="4" key="1">
    <citation type="journal article" date="2012" name="PLoS Pathog.">
        <title>Comparative genomics of the apicomplexan parasites Toxoplasma gondii and Neospora caninum: Coccidia differing in host range and transmission strategy.</title>
        <authorList>
            <person name="Reid A.J."/>
            <person name="Vermont S.J."/>
            <person name="Cotton J.A."/>
            <person name="Harris D."/>
            <person name="Hill-Cawthorne G.A."/>
            <person name="Konen-Waisman S."/>
            <person name="Latham S.M."/>
            <person name="Mourier T."/>
            <person name="Norton R."/>
            <person name="Quail M.A."/>
            <person name="Sanders M."/>
            <person name="Shanmugam D."/>
            <person name="Sohal A."/>
            <person name="Wasmuth J.D."/>
            <person name="Brunk B."/>
            <person name="Grigg M.E."/>
            <person name="Howard J.C."/>
            <person name="Parkinson J."/>
            <person name="Roos D.S."/>
            <person name="Trees A.J."/>
            <person name="Berriman M."/>
            <person name="Pain A."/>
            <person name="Wastling J.M."/>
        </authorList>
    </citation>
    <scope>NUCLEOTIDE SEQUENCE [LARGE SCALE GENOMIC DNA]</scope>
    <source>
        <strain evidence="4">Liverpool</strain>
    </source>
</reference>
<gene>
    <name evidence="3" type="ORF">NCLIV_027600</name>
</gene>
<keyword evidence="4" id="KW-1185">Reference proteome</keyword>
<organism evidence="3 4">
    <name type="scientific">Neospora caninum (strain Liverpool)</name>
    <dbReference type="NCBI Taxonomy" id="572307"/>
    <lineage>
        <taxon>Eukaryota</taxon>
        <taxon>Sar</taxon>
        <taxon>Alveolata</taxon>
        <taxon>Apicomplexa</taxon>
        <taxon>Conoidasida</taxon>
        <taxon>Coccidia</taxon>
        <taxon>Eucoccidiorida</taxon>
        <taxon>Eimeriorina</taxon>
        <taxon>Sarcocystidae</taxon>
        <taxon>Neospora</taxon>
    </lineage>
</organism>
<dbReference type="VEuPathDB" id="ToxoDB:NCLIV_027600"/>
<dbReference type="RefSeq" id="XP_003883003.1">
    <property type="nucleotide sequence ID" value="XM_003882954.1"/>
</dbReference>
<feature type="transmembrane region" description="Helical" evidence="2">
    <location>
        <begin position="35"/>
        <end position="53"/>
    </location>
</feature>
<feature type="compositionally biased region" description="Polar residues" evidence="1">
    <location>
        <begin position="84"/>
        <end position="97"/>
    </location>
</feature>
<feature type="compositionally biased region" description="Basic and acidic residues" evidence="1">
    <location>
        <begin position="147"/>
        <end position="166"/>
    </location>
</feature>
<accession>F0VGX7</accession>
<evidence type="ECO:0000256" key="2">
    <source>
        <dbReference type="SAM" id="Phobius"/>
    </source>
</evidence>
<dbReference type="OrthoDB" id="10365371at2759"/>
<protein>
    <recommendedName>
        <fullName evidence="5">Transmembrane protein</fullName>
    </recommendedName>
</protein>
<evidence type="ECO:0000256" key="1">
    <source>
        <dbReference type="SAM" id="MobiDB-lite"/>
    </source>
</evidence>
<keyword evidence="2" id="KW-1133">Transmembrane helix</keyword>
<evidence type="ECO:0000313" key="4">
    <source>
        <dbReference type="Proteomes" id="UP000007494"/>
    </source>
</evidence>
<dbReference type="EMBL" id="FR823389">
    <property type="protein sequence ID" value="CBZ52971.1"/>
    <property type="molecule type" value="Genomic_DNA"/>
</dbReference>
<keyword evidence="2" id="KW-0472">Membrane</keyword>
<sequence length="592" mass="63240">MKGVAWRGGVTPNLRDCLWNSVAGAVVSIGNSWRLRLRLLGIVVIIITTFILIQDSANAQVGVLLPFGQGDEGPHILSIESLETAGSQPSQEESTGAVQDLAGSDSEEGQTDSQYIVDSKSNNVKQDSGSEGHHSVVTDQVAEEPEGISRTKDGPIGDTQVRDHSGGEGGGSAVTDEVAEESEIMTRTQDGPIGDTHVYDQSGGEGGDPAVPDGVAEESEGMIRTRDGPIGDTHVHDQSGDEGDGSAVTDEVAEESEVMTRTQDGPIGVTHVYDQSGGEDGGISVSEEGEEDSKGSLQGAKRTDTDFDVVLTTAEALARTGVQTSTEGGGVIFPVFSDVAKVRSMGQEPVGNQEAKARESTLKSRGFIVPVADMFAAVRRDWSELPIDCGVCTIGAGYLPVRLIATEKHKDGEILRFADVEYPSLVARGTLVSIPAAWLIMKGNTPKEWSPGAGGFILCLESGDKPVFVAWRTGLFSQYTEFRAQPFRERVSVVQSEVIRGTRQNESVLEAKLTLSSRGYFVNRPLNRDDYTFMFFGTVKGPPVVQSLLVKHALNMSDKCVIEREIDGGPVSLDCKGWRKFEKLMSPSTCAG</sequence>
<dbReference type="Proteomes" id="UP000007494">
    <property type="component" value="Chromosome VIIb"/>
</dbReference>
<feature type="region of interest" description="Disordered" evidence="1">
    <location>
        <begin position="83"/>
        <end position="301"/>
    </location>
</feature>
<dbReference type="GeneID" id="13443001"/>
<name>F0VGX7_NEOCL</name>
<dbReference type="AlphaFoldDB" id="F0VGX7"/>
<evidence type="ECO:0008006" key="5">
    <source>
        <dbReference type="Google" id="ProtNLM"/>
    </source>
</evidence>
<dbReference type="eggNOG" id="ENOG502R080">
    <property type="taxonomic scope" value="Eukaryota"/>
</dbReference>
<evidence type="ECO:0000313" key="3">
    <source>
        <dbReference type="EMBL" id="CBZ52971.1"/>
    </source>
</evidence>